<dbReference type="Proteomes" id="UP000231279">
    <property type="component" value="Unassembled WGS sequence"/>
</dbReference>
<sequence>MSTLAQHIFLEAQKRWQSQNYTRIEHLTTKLHFKFKTLSNSLILMHLLYITADSSCEHHINVDNGYIS</sequence>
<dbReference type="AlphaFoldDB" id="A0A2G9GPP5"/>
<evidence type="ECO:0000313" key="2">
    <source>
        <dbReference type="Proteomes" id="UP000231279"/>
    </source>
</evidence>
<dbReference type="EMBL" id="NKXS01004165">
    <property type="protein sequence ID" value="PIN07259.1"/>
    <property type="molecule type" value="Genomic_DNA"/>
</dbReference>
<accession>A0A2G9GPP5</accession>
<keyword evidence="2" id="KW-1185">Reference proteome</keyword>
<reference evidence="2" key="1">
    <citation type="journal article" date="2018" name="Gigascience">
        <title>Genome assembly of the Pink Ipe (Handroanthus impetiginosus, Bignoniaceae), a highly valued, ecologically keystone Neotropical timber forest tree.</title>
        <authorList>
            <person name="Silva-Junior O.B."/>
            <person name="Grattapaglia D."/>
            <person name="Novaes E."/>
            <person name="Collevatti R.G."/>
        </authorList>
    </citation>
    <scope>NUCLEOTIDE SEQUENCE [LARGE SCALE GENOMIC DNA]</scope>
    <source>
        <strain evidence="2">cv. UFG-1</strain>
    </source>
</reference>
<gene>
    <name evidence="1" type="ORF">CDL12_20179</name>
</gene>
<proteinExistence type="predicted"/>
<organism evidence="1 2">
    <name type="scientific">Handroanthus impetiginosus</name>
    <dbReference type="NCBI Taxonomy" id="429701"/>
    <lineage>
        <taxon>Eukaryota</taxon>
        <taxon>Viridiplantae</taxon>
        <taxon>Streptophyta</taxon>
        <taxon>Embryophyta</taxon>
        <taxon>Tracheophyta</taxon>
        <taxon>Spermatophyta</taxon>
        <taxon>Magnoliopsida</taxon>
        <taxon>eudicotyledons</taxon>
        <taxon>Gunneridae</taxon>
        <taxon>Pentapetalae</taxon>
        <taxon>asterids</taxon>
        <taxon>lamiids</taxon>
        <taxon>Lamiales</taxon>
        <taxon>Bignoniaceae</taxon>
        <taxon>Crescentiina</taxon>
        <taxon>Tabebuia alliance</taxon>
        <taxon>Handroanthus</taxon>
    </lineage>
</organism>
<evidence type="ECO:0000313" key="1">
    <source>
        <dbReference type="EMBL" id="PIN07259.1"/>
    </source>
</evidence>
<comment type="caution">
    <text evidence="1">The sequence shown here is derived from an EMBL/GenBank/DDBJ whole genome shotgun (WGS) entry which is preliminary data.</text>
</comment>
<name>A0A2G9GPP5_9LAMI</name>
<protein>
    <submittedName>
        <fullName evidence="1">Uncharacterized protein</fullName>
    </submittedName>
</protein>